<evidence type="ECO:0000259" key="7">
    <source>
        <dbReference type="Pfam" id="PF20684"/>
    </source>
</evidence>
<dbReference type="PANTHER" id="PTHR33048:SF47">
    <property type="entry name" value="INTEGRAL MEMBRANE PROTEIN-RELATED"/>
    <property type="match status" value="1"/>
</dbReference>
<dbReference type="OMA" id="HIMLISE"/>
<evidence type="ECO:0000256" key="4">
    <source>
        <dbReference type="ARBA" id="ARBA00023136"/>
    </source>
</evidence>
<keyword evidence="9" id="KW-1185">Reference proteome</keyword>
<evidence type="ECO:0000256" key="6">
    <source>
        <dbReference type="SAM" id="Phobius"/>
    </source>
</evidence>
<evidence type="ECO:0000256" key="3">
    <source>
        <dbReference type="ARBA" id="ARBA00022989"/>
    </source>
</evidence>
<dbReference type="AlphaFoldDB" id="M7SFB5"/>
<dbReference type="Proteomes" id="UP000012174">
    <property type="component" value="Unassembled WGS sequence"/>
</dbReference>
<reference evidence="9" key="1">
    <citation type="journal article" date="2013" name="Genome Announc.">
        <title>Draft genome sequence of the grapevine dieback fungus Eutypa lata UCR-EL1.</title>
        <authorList>
            <person name="Blanco-Ulate B."/>
            <person name="Rolshausen P.E."/>
            <person name="Cantu D."/>
        </authorList>
    </citation>
    <scope>NUCLEOTIDE SEQUENCE [LARGE SCALE GENOMIC DNA]</scope>
    <source>
        <strain evidence="9">UCR-EL1</strain>
    </source>
</reference>
<feature type="transmembrane region" description="Helical" evidence="6">
    <location>
        <begin position="202"/>
        <end position="221"/>
    </location>
</feature>
<dbReference type="HOGENOM" id="CLU_801756_0_0_1"/>
<evidence type="ECO:0000313" key="9">
    <source>
        <dbReference type="Proteomes" id="UP000012174"/>
    </source>
</evidence>
<name>M7SFB5_EUTLA</name>
<dbReference type="KEGG" id="ela:UCREL1_10182"/>
<feature type="transmembrane region" description="Helical" evidence="6">
    <location>
        <begin position="6"/>
        <end position="26"/>
    </location>
</feature>
<evidence type="ECO:0000256" key="2">
    <source>
        <dbReference type="ARBA" id="ARBA00022692"/>
    </source>
</evidence>
<keyword evidence="2 6" id="KW-0812">Transmembrane</keyword>
<gene>
    <name evidence="8" type="ORF">UCREL1_10182</name>
</gene>
<comment type="subcellular location">
    <subcellularLocation>
        <location evidence="1">Membrane</location>
        <topology evidence="1">Multi-pass membrane protein</topology>
    </subcellularLocation>
</comment>
<accession>M7SFB5</accession>
<dbReference type="GO" id="GO:0016020">
    <property type="term" value="C:membrane"/>
    <property type="evidence" value="ECO:0007669"/>
    <property type="project" value="UniProtKB-SubCell"/>
</dbReference>
<protein>
    <submittedName>
        <fullName evidence="8">Putative integral membrane protein</fullName>
    </submittedName>
</protein>
<dbReference type="OrthoDB" id="5421689at2759"/>
<organism evidence="8 9">
    <name type="scientific">Eutypa lata (strain UCR-EL1)</name>
    <name type="common">Grapevine dieback disease fungus</name>
    <name type="synonym">Eutypa armeniacae</name>
    <dbReference type="NCBI Taxonomy" id="1287681"/>
    <lineage>
        <taxon>Eukaryota</taxon>
        <taxon>Fungi</taxon>
        <taxon>Dikarya</taxon>
        <taxon>Ascomycota</taxon>
        <taxon>Pezizomycotina</taxon>
        <taxon>Sordariomycetes</taxon>
        <taxon>Xylariomycetidae</taxon>
        <taxon>Xylariales</taxon>
        <taxon>Diatrypaceae</taxon>
        <taxon>Eutypa</taxon>
    </lineage>
</organism>
<dbReference type="InterPro" id="IPR052337">
    <property type="entry name" value="SAT4-like"/>
</dbReference>
<keyword evidence="3 6" id="KW-1133">Transmembrane helix</keyword>
<sequence>MADPGVWYGATGYLAFLSTLAFIASLTVGLRFWSRRLVKSRFYTDDWLILCALILVHSSLGLSFTIFLNGHFGLDAHLILDSDPAAIDTIALIASVGGIIYGISSTITRMSVLFFYWRLFPTKTVRRGCIILGVTCILWAVCVEIVTVTVCYPVYGSSHCFPTTVNYVVSGALNTAIDAATVVLPIRDVLQLHVSKKKKYTIVGIFLMGGISTLAALVRLVGSILTMTKHGDNFTGPLSALLFVAFVVEVHMGIIGACAPTLAPVYKKLRYGTASTCYSKGNQPFAYREVAEISPRSPGHVHREQNYDRPSTRLQEDKRNFVATIEHPISPVYNANWNHSVSSIAK</sequence>
<feature type="transmembrane region" description="Helical" evidence="6">
    <location>
        <begin position="241"/>
        <end position="263"/>
    </location>
</feature>
<feature type="domain" description="Rhodopsin" evidence="7">
    <location>
        <begin position="30"/>
        <end position="267"/>
    </location>
</feature>
<dbReference type="Pfam" id="PF20684">
    <property type="entry name" value="Fung_rhodopsin"/>
    <property type="match status" value="1"/>
</dbReference>
<proteinExistence type="inferred from homology"/>
<keyword evidence="4 6" id="KW-0472">Membrane</keyword>
<evidence type="ECO:0000256" key="1">
    <source>
        <dbReference type="ARBA" id="ARBA00004141"/>
    </source>
</evidence>
<feature type="transmembrane region" description="Helical" evidence="6">
    <location>
        <begin position="90"/>
        <end position="117"/>
    </location>
</feature>
<comment type="similarity">
    <text evidence="5">Belongs to the SAT4 family.</text>
</comment>
<dbReference type="InterPro" id="IPR049326">
    <property type="entry name" value="Rhodopsin_dom_fungi"/>
</dbReference>
<evidence type="ECO:0000313" key="8">
    <source>
        <dbReference type="EMBL" id="EMR62872.1"/>
    </source>
</evidence>
<feature type="transmembrane region" description="Helical" evidence="6">
    <location>
        <begin position="47"/>
        <end position="70"/>
    </location>
</feature>
<feature type="transmembrane region" description="Helical" evidence="6">
    <location>
        <begin position="167"/>
        <end position="190"/>
    </location>
</feature>
<dbReference type="EMBL" id="KB707357">
    <property type="protein sequence ID" value="EMR62872.1"/>
    <property type="molecule type" value="Genomic_DNA"/>
</dbReference>
<feature type="transmembrane region" description="Helical" evidence="6">
    <location>
        <begin position="129"/>
        <end position="155"/>
    </location>
</feature>
<dbReference type="eggNOG" id="ENOG502SPDU">
    <property type="taxonomic scope" value="Eukaryota"/>
</dbReference>
<evidence type="ECO:0000256" key="5">
    <source>
        <dbReference type="ARBA" id="ARBA00038359"/>
    </source>
</evidence>
<dbReference type="PANTHER" id="PTHR33048">
    <property type="entry name" value="PTH11-LIKE INTEGRAL MEMBRANE PROTEIN (AFU_ORTHOLOGUE AFUA_5G11245)"/>
    <property type="match status" value="1"/>
</dbReference>